<name>A0A5B7E5G0_PORTR</name>
<dbReference type="EMBL" id="VSRR010001934">
    <property type="protein sequence ID" value="MPC28567.1"/>
    <property type="molecule type" value="Genomic_DNA"/>
</dbReference>
<dbReference type="Proteomes" id="UP000324222">
    <property type="component" value="Unassembled WGS sequence"/>
</dbReference>
<protein>
    <submittedName>
        <fullName evidence="2">Uncharacterized protein</fullName>
    </submittedName>
</protein>
<evidence type="ECO:0000313" key="3">
    <source>
        <dbReference type="Proteomes" id="UP000324222"/>
    </source>
</evidence>
<keyword evidence="3" id="KW-1185">Reference proteome</keyword>
<accession>A0A5B7E5G0</accession>
<gene>
    <name evidence="2" type="ORF">E2C01_021775</name>
</gene>
<reference evidence="2 3" key="1">
    <citation type="submission" date="2019-05" db="EMBL/GenBank/DDBJ databases">
        <title>Another draft genome of Portunus trituberculatus and its Hox gene families provides insights of decapod evolution.</title>
        <authorList>
            <person name="Jeong J.-H."/>
            <person name="Song I."/>
            <person name="Kim S."/>
            <person name="Choi T."/>
            <person name="Kim D."/>
            <person name="Ryu S."/>
            <person name="Kim W."/>
        </authorList>
    </citation>
    <scope>NUCLEOTIDE SEQUENCE [LARGE SCALE GENOMIC DNA]</scope>
    <source>
        <tissue evidence="2">Muscle</tissue>
    </source>
</reference>
<evidence type="ECO:0000313" key="2">
    <source>
        <dbReference type="EMBL" id="MPC28567.1"/>
    </source>
</evidence>
<dbReference type="AlphaFoldDB" id="A0A5B7E5G0"/>
<feature type="region of interest" description="Disordered" evidence="1">
    <location>
        <begin position="37"/>
        <end position="69"/>
    </location>
</feature>
<evidence type="ECO:0000256" key="1">
    <source>
        <dbReference type="SAM" id="MobiDB-lite"/>
    </source>
</evidence>
<organism evidence="2 3">
    <name type="scientific">Portunus trituberculatus</name>
    <name type="common">Swimming crab</name>
    <name type="synonym">Neptunus trituberculatus</name>
    <dbReference type="NCBI Taxonomy" id="210409"/>
    <lineage>
        <taxon>Eukaryota</taxon>
        <taxon>Metazoa</taxon>
        <taxon>Ecdysozoa</taxon>
        <taxon>Arthropoda</taxon>
        <taxon>Crustacea</taxon>
        <taxon>Multicrustacea</taxon>
        <taxon>Malacostraca</taxon>
        <taxon>Eumalacostraca</taxon>
        <taxon>Eucarida</taxon>
        <taxon>Decapoda</taxon>
        <taxon>Pleocyemata</taxon>
        <taxon>Brachyura</taxon>
        <taxon>Eubrachyura</taxon>
        <taxon>Portunoidea</taxon>
        <taxon>Portunidae</taxon>
        <taxon>Portuninae</taxon>
        <taxon>Portunus</taxon>
    </lineage>
</organism>
<comment type="caution">
    <text evidence="2">The sequence shown here is derived from an EMBL/GenBank/DDBJ whole genome shotgun (WGS) entry which is preliminary data.</text>
</comment>
<sequence>MQVLGNEGHTGSFWAARVTVQCVCLFSAALHDLQAGGGNGPDFGGSHATYITQPMGKKKRRSRGSVGKS</sequence>
<proteinExistence type="predicted"/>